<keyword evidence="2" id="KW-0853">WD repeat</keyword>
<evidence type="ECO:0000256" key="4">
    <source>
        <dbReference type="ARBA" id="ARBA00023242"/>
    </source>
</evidence>
<evidence type="ECO:0000256" key="5">
    <source>
        <dbReference type="SAM" id="Phobius"/>
    </source>
</evidence>
<keyword evidence="5" id="KW-0472">Membrane</keyword>
<evidence type="ECO:0000256" key="3">
    <source>
        <dbReference type="ARBA" id="ARBA00022737"/>
    </source>
</evidence>
<accession>A0A7J0EPR0</accession>
<dbReference type="GO" id="GO:0003682">
    <property type="term" value="F:chromatin binding"/>
    <property type="evidence" value="ECO:0007669"/>
    <property type="project" value="TreeGrafter"/>
</dbReference>
<proteinExistence type="predicted"/>
<evidence type="ECO:0000313" key="7">
    <source>
        <dbReference type="Proteomes" id="UP000585474"/>
    </source>
</evidence>
<reference evidence="6 7" key="1">
    <citation type="submission" date="2019-07" db="EMBL/GenBank/DDBJ databases">
        <title>De Novo Assembly of kiwifruit Actinidia rufa.</title>
        <authorList>
            <person name="Sugita-Konishi S."/>
            <person name="Sato K."/>
            <person name="Mori E."/>
            <person name="Abe Y."/>
            <person name="Kisaki G."/>
            <person name="Hamano K."/>
            <person name="Suezawa K."/>
            <person name="Otani M."/>
            <person name="Fukuda T."/>
            <person name="Manabe T."/>
            <person name="Gomi K."/>
            <person name="Tabuchi M."/>
            <person name="Akimitsu K."/>
            <person name="Kataoka I."/>
        </authorList>
    </citation>
    <scope>NUCLEOTIDE SEQUENCE [LARGE SCALE GENOMIC DNA]</scope>
    <source>
        <strain evidence="7">cv. Fuchu</strain>
    </source>
</reference>
<dbReference type="InterPro" id="IPR036322">
    <property type="entry name" value="WD40_repeat_dom_sf"/>
</dbReference>
<evidence type="ECO:0000256" key="1">
    <source>
        <dbReference type="ARBA" id="ARBA00004123"/>
    </source>
</evidence>
<dbReference type="EMBL" id="BJWL01000005">
    <property type="protein sequence ID" value="GFY87999.1"/>
    <property type="molecule type" value="Genomic_DNA"/>
</dbReference>
<dbReference type="OrthoDB" id="27537at2759"/>
<sequence length="147" mass="16518">MDFHRTSNYLVTASDDESICLYDVANATCNQCRRSQHERFNTTVLCAILLILLGLSCLVCALEKNALSLALWIEQELLRVQGRPATAYDDQGLVFAVAFGGYIRMFDTWKYEKSPFDIFSVGGDMSEADVIEFSNDGRHASDDCRRA</sequence>
<evidence type="ECO:0000313" key="6">
    <source>
        <dbReference type="EMBL" id="GFY87999.1"/>
    </source>
</evidence>
<feature type="transmembrane region" description="Helical" evidence="5">
    <location>
        <begin position="40"/>
        <end position="62"/>
    </location>
</feature>
<evidence type="ECO:0000256" key="2">
    <source>
        <dbReference type="ARBA" id="ARBA00022574"/>
    </source>
</evidence>
<protein>
    <submittedName>
        <fullName evidence="6">Transducin/WD40 repeat-like superfamily protein</fullName>
    </submittedName>
</protein>
<dbReference type="GO" id="GO:0048188">
    <property type="term" value="C:Set1C/COMPASS complex"/>
    <property type="evidence" value="ECO:0007669"/>
    <property type="project" value="TreeGrafter"/>
</dbReference>
<dbReference type="PANTHER" id="PTHR19861:SF0">
    <property type="entry name" value="WD REPEAT-CONTAINING PROTEIN 82"/>
    <property type="match status" value="1"/>
</dbReference>
<dbReference type="Gene3D" id="2.130.10.10">
    <property type="entry name" value="YVTN repeat-like/Quinoprotein amine dehydrogenase"/>
    <property type="match status" value="1"/>
</dbReference>
<keyword evidence="7" id="KW-1185">Reference proteome</keyword>
<dbReference type="InterPro" id="IPR037867">
    <property type="entry name" value="Swd2/WDR82"/>
</dbReference>
<name>A0A7J0EPR0_9ERIC</name>
<keyword evidence="5" id="KW-1133">Transmembrane helix</keyword>
<dbReference type="PANTHER" id="PTHR19861">
    <property type="entry name" value="WD40 REPEAT PROTEIN SWD2"/>
    <property type="match status" value="1"/>
</dbReference>
<gene>
    <name evidence="6" type="ORF">Acr_05g0016380</name>
</gene>
<dbReference type="AlphaFoldDB" id="A0A7J0EPR0"/>
<keyword evidence="3" id="KW-0677">Repeat</keyword>
<keyword evidence="4" id="KW-0539">Nucleus</keyword>
<dbReference type="InterPro" id="IPR015943">
    <property type="entry name" value="WD40/YVTN_repeat-like_dom_sf"/>
</dbReference>
<comment type="caution">
    <text evidence="6">The sequence shown here is derived from an EMBL/GenBank/DDBJ whole genome shotgun (WGS) entry which is preliminary data.</text>
</comment>
<keyword evidence="5" id="KW-0812">Transmembrane</keyword>
<comment type="subcellular location">
    <subcellularLocation>
        <location evidence="1">Nucleus</location>
    </subcellularLocation>
</comment>
<dbReference type="Proteomes" id="UP000585474">
    <property type="component" value="Unassembled WGS sequence"/>
</dbReference>
<organism evidence="6 7">
    <name type="scientific">Actinidia rufa</name>
    <dbReference type="NCBI Taxonomy" id="165716"/>
    <lineage>
        <taxon>Eukaryota</taxon>
        <taxon>Viridiplantae</taxon>
        <taxon>Streptophyta</taxon>
        <taxon>Embryophyta</taxon>
        <taxon>Tracheophyta</taxon>
        <taxon>Spermatophyta</taxon>
        <taxon>Magnoliopsida</taxon>
        <taxon>eudicotyledons</taxon>
        <taxon>Gunneridae</taxon>
        <taxon>Pentapetalae</taxon>
        <taxon>asterids</taxon>
        <taxon>Ericales</taxon>
        <taxon>Actinidiaceae</taxon>
        <taxon>Actinidia</taxon>
    </lineage>
</organism>
<dbReference type="SUPFAM" id="SSF50978">
    <property type="entry name" value="WD40 repeat-like"/>
    <property type="match status" value="1"/>
</dbReference>